<dbReference type="InterPro" id="IPR036162">
    <property type="entry name" value="Resolvase-like_N_sf"/>
</dbReference>
<keyword evidence="4" id="KW-0233">DNA recombination</keyword>
<dbReference type="CDD" id="cd03768">
    <property type="entry name" value="SR_ResInv"/>
    <property type="match status" value="1"/>
</dbReference>
<comment type="caution">
    <text evidence="8">The sequence shown here is derived from an EMBL/GenBank/DDBJ whole genome shotgun (WGS) entry which is preliminary data.</text>
</comment>
<evidence type="ECO:0000256" key="1">
    <source>
        <dbReference type="ARBA" id="ARBA00009913"/>
    </source>
</evidence>
<evidence type="ECO:0000313" key="8">
    <source>
        <dbReference type="EMBL" id="OUQ33522.1"/>
    </source>
</evidence>
<dbReference type="SUPFAM" id="SSF53041">
    <property type="entry name" value="Resolvase-like"/>
    <property type="match status" value="1"/>
</dbReference>
<evidence type="ECO:0000313" key="9">
    <source>
        <dbReference type="Proteomes" id="UP000195305"/>
    </source>
</evidence>
<dbReference type="AlphaFoldDB" id="A0A1Y4SX55"/>
<dbReference type="InterPro" id="IPR050639">
    <property type="entry name" value="SSR_resolvase"/>
</dbReference>
<dbReference type="OrthoDB" id="9797501at2"/>
<reference evidence="8 9" key="1">
    <citation type="journal article" date="2018" name="BMC Genomics">
        <title>Whole genome sequencing and function prediction of 133 gut anaerobes isolated from chicken caecum in pure cultures.</title>
        <authorList>
            <person name="Medvecky M."/>
            <person name="Cejkova D."/>
            <person name="Polansky O."/>
            <person name="Karasova D."/>
            <person name="Kubasova T."/>
            <person name="Cizek A."/>
            <person name="Rychlik I."/>
        </authorList>
    </citation>
    <scope>NUCLEOTIDE SEQUENCE [LARGE SCALE GENOMIC DNA]</scope>
    <source>
        <strain evidence="8 9">An13</strain>
    </source>
</reference>
<comment type="similarity">
    <text evidence="1">Belongs to the site-specific recombinase resolvase family.</text>
</comment>
<dbReference type="FunFam" id="3.40.50.1390:FF:000001">
    <property type="entry name" value="DNA recombinase"/>
    <property type="match status" value="1"/>
</dbReference>
<keyword evidence="9" id="KW-1185">Reference proteome</keyword>
<dbReference type="RefSeq" id="WP_087358835.1">
    <property type="nucleotide sequence ID" value="NZ_NFLJ01000029.1"/>
</dbReference>
<name>A0A1Y4SX55_9FIRM</name>
<proteinExistence type="inferred from homology"/>
<evidence type="ECO:0000256" key="3">
    <source>
        <dbReference type="ARBA" id="ARBA00023125"/>
    </source>
</evidence>
<protein>
    <submittedName>
        <fullName evidence="8">Resolvase</fullName>
    </submittedName>
</protein>
<evidence type="ECO:0000256" key="4">
    <source>
        <dbReference type="ARBA" id="ARBA00023172"/>
    </source>
</evidence>
<dbReference type="Gene3D" id="3.40.50.1390">
    <property type="entry name" value="Resolvase, N-terminal catalytic domain"/>
    <property type="match status" value="1"/>
</dbReference>
<evidence type="ECO:0000256" key="2">
    <source>
        <dbReference type="ARBA" id="ARBA00022908"/>
    </source>
</evidence>
<organism evidence="8 9">
    <name type="scientific">Massilimicrobiota timonensis</name>
    <dbReference type="NCBI Taxonomy" id="1776392"/>
    <lineage>
        <taxon>Bacteria</taxon>
        <taxon>Bacillati</taxon>
        <taxon>Bacillota</taxon>
        <taxon>Erysipelotrichia</taxon>
        <taxon>Erysipelotrichales</taxon>
        <taxon>Erysipelotrichaceae</taxon>
        <taxon>Massilimicrobiota</taxon>
    </lineage>
</organism>
<feature type="domain" description="Resolvase/invertase-type recombinase catalytic" evidence="7">
    <location>
        <begin position="1"/>
        <end position="134"/>
    </location>
</feature>
<evidence type="ECO:0000256" key="5">
    <source>
        <dbReference type="PIRSR" id="PIRSR606118-50"/>
    </source>
</evidence>
<evidence type="ECO:0000259" key="7">
    <source>
        <dbReference type="PROSITE" id="PS51736"/>
    </source>
</evidence>
<dbReference type="PANTHER" id="PTHR30461">
    <property type="entry name" value="DNA-INVERTASE FROM LAMBDOID PROPHAGE"/>
    <property type="match status" value="1"/>
</dbReference>
<dbReference type="PROSITE" id="PS00397">
    <property type="entry name" value="RECOMBINASES_1"/>
    <property type="match status" value="1"/>
</dbReference>
<dbReference type="InterPro" id="IPR006119">
    <property type="entry name" value="Resolv_N"/>
</dbReference>
<feature type="active site" description="O-(5'-phospho-DNA)-serine intermediate" evidence="5 6">
    <location>
        <position position="9"/>
    </location>
</feature>
<sequence length="189" mass="22073">MKIGYIRVSTVEQNIARQEVIMKKLDVEKIFIDKISGKNKERPMLKEMMDFVRSGDIVVVESISRFARNTRDLLELVDQLVAKGVQFVSMKEKIDTSTPSGKFMLTVFGAVAQLERDYILQRQKEGIAIAKANGKYQGRKKIQNDRFDEIYKKWKNNEMTAIQAMKLLNYSKTTFYRRVKEMKENEEKS</sequence>
<evidence type="ECO:0000256" key="6">
    <source>
        <dbReference type="PROSITE-ProRule" id="PRU10137"/>
    </source>
</evidence>
<dbReference type="Proteomes" id="UP000195305">
    <property type="component" value="Unassembled WGS sequence"/>
</dbReference>
<dbReference type="Pfam" id="PF00239">
    <property type="entry name" value="Resolvase"/>
    <property type="match status" value="1"/>
</dbReference>
<dbReference type="PANTHER" id="PTHR30461:SF26">
    <property type="entry name" value="RESOLVASE HOMOLOG YNEB"/>
    <property type="match status" value="1"/>
</dbReference>
<keyword evidence="3" id="KW-0238">DNA-binding</keyword>
<dbReference type="SMART" id="SM00857">
    <property type="entry name" value="Resolvase"/>
    <property type="match status" value="1"/>
</dbReference>
<dbReference type="EMBL" id="NFLJ01000029">
    <property type="protein sequence ID" value="OUQ33522.1"/>
    <property type="molecule type" value="Genomic_DNA"/>
</dbReference>
<dbReference type="PROSITE" id="PS51736">
    <property type="entry name" value="RECOMBINASES_3"/>
    <property type="match status" value="1"/>
</dbReference>
<dbReference type="GO" id="GO:0015074">
    <property type="term" value="P:DNA integration"/>
    <property type="evidence" value="ECO:0007669"/>
    <property type="project" value="UniProtKB-KW"/>
</dbReference>
<accession>A0A1Y4SX55</accession>
<dbReference type="GO" id="GO:0003677">
    <property type="term" value="F:DNA binding"/>
    <property type="evidence" value="ECO:0007669"/>
    <property type="project" value="UniProtKB-KW"/>
</dbReference>
<keyword evidence="2" id="KW-0229">DNA integration</keyword>
<gene>
    <name evidence="8" type="ORF">B5E75_09985</name>
</gene>
<dbReference type="InterPro" id="IPR006118">
    <property type="entry name" value="Recombinase_CS"/>
</dbReference>
<dbReference type="GO" id="GO:0000150">
    <property type="term" value="F:DNA strand exchange activity"/>
    <property type="evidence" value="ECO:0007669"/>
    <property type="project" value="InterPro"/>
</dbReference>